<dbReference type="GO" id="GO:0015450">
    <property type="term" value="F:protein-transporting ATPase activity"/>
    <property type="evidence" value="ECO:0007669"/>
    <property type="project" value="InterPro"/>
</dbReference>
<keyword evidence="3 9" id="KW-1003">Cell membrane</keyword>
<evidence type="ECO:0000259" key="11">
    <source>
        <dbReference type="Pfam" id="PF21760"/>
    </source>
</evidence>
<evidence type="ECO:0000313" key="14">
    <source>
        <dbReference type="Proteomes" id="UP000031518"/>
    </source>
</evidence>
<keyword evidence="4 9" id="KW-0812">Transmembrane</keyword>
<dbReference type="STRING" id="454194.PYK22_02314"/>
<protein>
    <recommendedName>
        <fullName evidence="9">Protein translocase subunit SecD</fullName>
    </recommendedName>
</protein>
<dbReference type="InterPro" id="IPR005791">
    <property type="entry name" value="SecD"/>
</dbReference>
<evidence type="ECO:0000256" key="7">
    <source>
        <dbReference type="ARBA" id="ARBA00023010"/>
    </source>
</evidence>
<evidence type="ECO:0000256" key="9">
    <source>
        <dbReference type="HAMAP-Rule" id="MF_01463"/>
    </source>
</evidence>
<dbReference type="Pfam" id="PF02355">
    <property type="entry name" value="SecD_SecF_C"/>
    <property type="match status" value="1"/>
</dbReference>
<feature type="transmembrane region" description="Helical" evidence="9">
    <location>
        <begin position="486"/>
        <end position="510"/>
    </location>
</feature>
<comment type="similarity">
    <text evidence="9">Belongs to the SecD/SecF family. SecD subfamily.</text>
</comment>
<dbReference type="EMBL" id="CBXV010000008">
    <property type="protein sequence ID" value="CDM66287.1"/>
    <property type="molecule type" value="Genomic_DNA"/>
</dbReference>
<comment type="subcellular location">
    <subcellularLocation>
        <location evidence="1 9">Cell membrane</location>
        <topology evidence="1 9">Multi-pass membrane protein</topology>
    </subcellularLocation>
</comment>
<dbReference type="Gene3D" id="3.30.1360.200">
    <property type="match status" value="1"/>
</dbReference>
<evidence type="ECO:0000259" key="12">
    <source>
        <dbReference type="Pfam" id="PF22599"/>
    </source>
</evidence>
<evidence type="ECO:0000256" key="3">
    <source>
        <dbReference type="ARBA" id="ARBA00022475"/>
    </source>
</evidence>
<dbReference type="NCBIfam" id="TIGR01129">
    <property type="entry name" value="secD"/>
    <property type="match status" value="1"/>
</dbReference>
<dbReference type="SUPFAM" id="SSF82866">
    <property type="entry name" value="Multidrug efflux transporter AcrB transmembrane domain"/>
    <property type="match status" value="1"/>
</dbReference>
<keyword evidence="2 9" id="KW-0813">Transport</keyword>
<dbReference type="NCBIfam" id="TIGR00916">
    <property type="entry name" value="2A0604s01"/>
    <property type="match status" value="1"/>
</dbReference>
<feature type="domain" description="SecDF P1 head subdomain" evidence="12">
    <location>
        <begin position="266"/>
        <end position="372"/>
    </location>
</feature>
<dbReference type="InterPro" id="IPR022646">
    <property type="entry name" value="SecD/SecF_CS"/>
</dbReference>
<accession>A0A0B6WZY7</accession>
<reference evidence="13 14" key="2">
    <citation type="submission" date="2015-01" db="EMBL/GenBank/DDBJ databases">
        <title>Complete genome sequence of Pyrinomonas methylaliphatogenes type strain K22T.</title>
        <authorList>
            <person name="Lee K.C.Y."/>
            <person name="Power J.F."/>
            <person name="Dunfield P.F."/>
            <person name="Morgan X.C."/>
            <person name="Huttenhower C."/>
            <person name="Stott M.B."/>
        </authorList>
    </citation>
    <scope>NUCLEOTIDE SEQUENCE [LARGE SCALE GENOMIC DNA]</scope>
    <source>
        <strain evidence="13 14">K22</strain>
    </source>
</reference>
<feature type="transmembrane region" description="Helical" evidence="9">
    <location>
        <begin position="522"/>
        <end position="545"/>
    </location>
</feature>
<evidence type="ECO:0000256" key="1">
    <source>
        <dbReference type="ARBA" id="ARBA00004651"/>
    </source>
</evidence>
<dbReference type="GO" id="GO:0005886">
    <property type="term" value="C:plasma membrane"/>
    <property type="evidence" value="ECO:0007669"/>
    <property type="project" value="UniProtKB-SubCell"/>
</dbReference>
<dbReference type="InterPro" id="IPR048634">
    <property type="entry name" value="SecD_SecF_C"/>
</dbReference>
<evidence type="ECO:0000256" key="4">
    <source>
        <dbReference type="ARBA" id="ARBA00022692"/>
    </source>
</evidence>
<feature type="transmembrane region" description="Helical" evidence="9">
    <location>
        <begin position="446"/>
        <end position="465"/>
    </location>
</feature>
<dbReference type="Gene3D" id="3.30.70.3400">
    <property type="match status" value="2"/>
</dbReference>
<dbReference type="GO" id="GO:0006605">
    <property type="term" value="P:protein targeting"/>
    <property type="evidence" value="ECO:0007669"/>
    <property type="project" value="UniProtKB-UniRule"/>
</dbReference>
<keyword evidence="7 9" id="KW-0811">Translocation</keyword>
<dbReference type="GO" id="GO:0043952">
    <property type="term" value="P:protein transport by the Sec complex"/>
    <property type="evidence" value="ECO:0007669"/>
    <property type="project" value="UniProtKB-UniRule"/>
</dbReference>
<dbReference type="FunFam" id="1.20.1640.10:FF:000004">
    <property type="entry name" value="Protein translocase subunit SecD"/>
    <property type="match status" value="1"/>
</dbReference>
<comment type="subunit">
    <text evidence="9">Forms a complex with SecF. Part of the essential Sec protein translocation apparatus which comprises SecA, SecYEG and auxiliary proteins SecDF. Other proteins may also be involved.</text>
</comment>
<evidence type="ECO:0000313" key="13">
    <source>
        <dbReference type="EMBL" id="CDM66287.1"/>
    </source>
</evidence>
<gene>
    <name evidence="9" type="primary">secD</name>
    <name evidence="13" type="ORF">PYK22_02314</name>
</gene>
<comment type="function">
    <text evidence="9">Part of the Sec protein translocase complex. Interacts with the SecYEG preprotein conducting channel. SecDF uses the proton motive force (PMF) to complete protein translocation after the ATP-dependent function of SecA.</text>
</comment>
<evidence type="ECO:0000256" key="5">
    <source>
        <dbReference type="ARBA" id="ARBA00022927"/>
    </source>
</evidence>
<organism evidence="13 14">
    <name type="scientific">Pyrinomonas methylaliphatogenes</name>
    <dbReference type="NCBI Taxonomy" id="454194"/>
    <lineage>
        <taxon>Bacteria</taxon>
        <taxon>Pseudomonadati</taxon>
        <taxon>Acidobacteriota</taxon>
        <taxon>Blastocatellia</taxon>
        <taxon>Blastocatellales</taxon>
        <taxon>Pyrinomonadaceae</taxon>
        <taxon>Pyrinomonas</taxon>
    </lineage>
</organism>
<dbReference type="HAMAP" id="MF_01463_B">
    <property type="entry name" value="SecD_B"/>
    <property type="match status" value="1"/>
</dbReference>
<evidence type="ECO:0000259" key="10">
    <source>
        <dbReference type="Pfam" id="PF02355"/>
    </source>
</evidence>
<dbReference type="PANTHER" id="PTHR30081:SF1">
    <property type="entry name" value="PROTEIN TRANSLOCASE SUBUNIT SECD"/>
    <property type="match status" value="1"/>
</dbReference>
<evidence type="ECO:0000256" key="6">
    <source>
        <dbReference type="ARBA" id="ARBA00022989"/>
    </source>
</evidence>
<dbReference type="InterPro" id="IPR022813">
    <property type="entry name" value="SecD/SecF_arch_bac"/>
</dbReference>
<dbReference type="RefSeq" id="WP_041977473.1">
    <property type="nucleotide sequence ID" value="NZ_CBXV010000008.1"/>
</dbReference>
<dbReference type="PRINTS" id="PR00702">
    <property type="entry name" value="ACRIFLAVINRP"/>
</dbReference>
<dbReference type="PANTHER" id="PTHR30081">
    <property type="entry name" value="PROTEIN-EXPORT MEMBRANE PROTEIN SEC"/>
    <property type="match status" value="1"/>
</dbReference>
<keyword evidence="6 9" id="KW-1133">Transmembrane helix</keyword>
<feature type="domain" description="Protein export membrane protein SecD/SecF C-terminal" evidence="10">
    <location>
        <begin position="378"/>
        <end position="546"/>
    </location>
</feature>
<keyword evidence="14" id="KW-1185">Reference proteome</keyword>
<dbReference type="InterPro" id="IPR001036">
    <property type="entry name" value="Acrflvin-R"/>
</dbReference>
<feature type="transmembrane region" description="Helical" evidence="9">
    <location>
        <begin position="420"/>
        <end position="440"/>
    </location>
</feature>
<keyword evidence="8 9" id="KW-0472">Membrane</keyword>
<dbReference type="InterPro" id="IPR048631">
    <property type="entry name" value="SecD_1st"/>
</dbReference>
<feature type="domain" description="Protein translocase subunit SecDF P1" evidence="11">
    <location>
        <begin position="158"/>
        <end position="218"/>
    </location>
</feature>
<dbReference type="Pfam" id="PF22599">
    <property type="entry name" value="SecDF_P1_head"/>
    <property type="match status" value="1"/>
</dbReference>
<dbReference type="Pfam" id="PF21760">
    <property type="entry name" value="SecD_1st"/>
    <property type="match status" value="1"/>
</dbReference>
<dbReference type="InterPro" id="IPR055344">
    <property type="entry name" value="SecD_SecF_C_bact"/>
</dbReference>
<dbReference type="OrthoDB" id="9805019at2"/>
<evidence type="ECO:0000256" key="8">
    <source>
        <dbReference type="ARBA" id="ARBA00023136"/>
    </source>
</evidence>
<proteinExistence type="inferred from homology"/>
<dbReference type="GO" id="GO:0065002">
    <property type="term" value="P:intracellular protein transmembrane transport"/>
    <property type="evidence" value="ECO:0007669"/>
    <property type="project" value="UniProtKB-UniRule"/>
</dbReference>
<feature type="transmembrane region" description="Helical" evidence="9">
    <location>
        <begin position="393"/>
        <end position="413"/>
    </location>
</feature>
<dbReference type="AlphaFoldDB" id="A0A0B6WZY7"/>
<keyword evidence="5 9" id="KW-0653">Protein transport</keyword>
<name>A0A0B6WZY7_9BACT</name>
<feature type="transmembrane region" description="Helical" evidence="9">
    <location>
        <begin position="9"/>
        <end position="27"/>
    </location>
</feature>
<dbReference type="Proteomes" id="UP000031518">
    <property type="component" value="Unassembled WGS sequence"/>
</dbReference>
<dbReference type="InterPro" id="IPR054384">
    <property type="entry name" value="SecDF_P1_head"/>
</dbReference>
<reference evidence="13 14" key="1">
    <citation type="submission" date="2013-12" db="EMBL/GenBank/DDBJ databases">
        <authorList>
            <person name="Stott M."/>
        </authorList>
    </citation>
    <scope>NUCLEOTIDE SEQUENCE [LARGE SCALE GENOMIC DNA]</scope>
    <source>
        <strain evidence="13 14">K22</strain>
    </source>
</reference>
<dbReference type="Gene3D" id="1.20.1640.10">
    <property type="entry name" value="Multidrug efflux transporter AcrB transmembrane domain"/>
    <property type="match status" value="1"/>
</dbReference>
<sequence length="557" mass="60407">MRKDLTQRVVIIAIITVIAIYVVFGPHHRPTWRDFTLAGIRQNLAENIHLGLDLRGGSHLVMQVKTEEYLKRLTENTAIGVQNAAKDAGIGVRQVRPEVNGDDYRVVLELEDASKASDARSQIERKVDLNGWTASVSGNTVTWTLTAAAKRTLSDQAVEQALRIIESRINLLGVTEPTLQRHGAPESHQILLQMPGVQDPERIKAILVGESRLELMHVISPPNPSPVQTYATKEEAIQALGGTVPSNRQVLPYTEREEPTATGEKRAQRWVIVETPAIIDGSELRNAEAVSRTGRSDDYQVAFTLKPSGAEKFARWTGANINQYLAVVLNGEVKSIAYIKSQISDAGEISGRFTKQSAEDLALTLRSGALPAPLVYLEERTVGPSLGADSIRAGITASVIGLLLVVLVMIVYYRGSGVNAVVALLLNIVLTMAALILFGATLTLPGIAGIILGIGMAVDSNVLIFERIREELRTGKTVASAIEQGFARAFVTIIDTHVTTIVSSLFLFVFGTGPIRGFAVTLILGLAANLFTAVYVSRTIFIWLLNRSGGRLQTLSI</sequence>
<dbReference type="Pfam" id="PF07549">
    <property type="entry name" value="Sec_GG"/>
    <property type="match status" value="1"/>
</dbReference>
<evidence type="ECO:0000256" key="2">
    <source>
        <dbReference type="ARBA" id="ARBA00022448"/>
    </source>
</evidence>